<keyword evidence="1" id="KW-0732">Signal</keyword>
<gene>
    <name evidence="2" type="ORF">O3P16_00545</name>
</gene>
<dbReference type="InterPro" id="IPR021365">
    <property type="entry name" value="DUF2891"/>
</dbReference>
<keyword evidence="3" id="KW-1185">Reference proteome</keyword>
<evidence type="ECO:0000256" key="1">
    <source>
        <dbReference type="SAM" id="SignalP"/>
    </source>
</evidence>
<evidence type="ECO:0000313" key="2">
    <source>
        <dbReference type="EMBL" id="MDA3613277.1"/>
    </source>
</evidence>
<feature type="chain" id="PRO_5045957692" evidence="1">
    <location>
        <begin position="21"/>
        <end position="368"/>
    </location>
</feature>
<organism evidence="2 3">
    <name type="scientific">Polluticaenibacter yanchengensis</name>
    <dbReference type="NCBI Taxonomy" id="3014562"/>
    <lineage>
        <taxon>Bacteria</taxon>
        <taxon>Pseudomonadati</taxon>
        <taxon>Bacteroidota</taxon>
        <taxon>Chitinophagia</taxon>
        <taxon>Chitinophagales</taxon>
        <taxon>Chitinophagaceae</taxon>
        <taxon>Polluticaenibacter</taxon>
    </lineage>
</organism>
<accession>A0ABT4UEL3</accession>
<dbReference type="EMBL" id="JAQGEF010000001">
    <property type="protein sequence ID" value="MDA3613277.1"/>
    <property type="molecule type" value="Genomic_DNA"/>
</dbReference>
<protein>
    <submittedName>
        <fullName evidence="2">DUF2891 domain-containing protein</fullName>
    </submittedName>
</protein>
<proteinExistence type="predicted"/>
<evidence type="ECO:0000313" key="3">
    <source>
        <dbReference type="Proteomes" id="UP001210231"/>
    </source>
</evidence>
<reference evidence="2 3" key="1">
    <citation type="submission" date="2022-12" db="EMBL/GenBank/DDBJ databases">
        <title>Chitinophagaceae gen. sp. nov., a new member of the family Chitinophagaceae, isolated from soil in a chemical factory.</title>
        <authorList>
            <person name="Ke Z."/>
        </authorList>
    </citation>
    <scope>NUCLEOTIDE SEQUENCE [LARGE SCALE GENOMIC DNA]</scope>
    <source>
        <strain evidence="2 3">LY-5</strain>
    </source>
</reference>
<dbReference type="Pfam" id="PF11199">
    <property type="entry name" value="DUF2891"/>
    <property type="match status" value="1"/>
</dbReference>
<sequence length="368" mass="42013">MFKKLVAFTIVLSIGIISYAQNTDWYKVSKDSSKIELTETGAYKLSLLPLKCLQQEFPNKTSHLSKSASDHKLLPSEMHPAFYGCFDWHSSVHGHWMLIKLLKQFPNLQNAAEIRAAINKNITPQNISKEVEYFYEPLNATWERTYGWAWTLKLDEELQDWQDPDGQKWLAALRPLTQKVVDMWTAYLQKQTYPNRTGIHGNTAFGLGFALDYAKKTQNKNFEQRLTLHSLKLFKNDKNAPASWEPDGADFFSPSLMEADLMHRVLKPAEYGNWLNTFLPVASVKHLSILPEVSDRTDYQIIHLDGLCYSRAWTMMNISKNLPANAPAKSLLKRAAINHLATAIKHMADGNYGGEHWLASFAVYAMTN</sequence>
<name>A0ABT4UEL3_9BACT</name>
<comment type="caution">
    <text evidence="2">The sequence shown here is derived from an EMBL/GenBank/DDBJ whole genome shotgun (WGS) entry which is preliminary data.</text>
</comment>
<dbReference type="RefSeq" id="WP_407029610.1">
    <property type="nucleotide sequence ID" value="NZ_JAQGEF010000001.1"/>
</dbReference>
<feature type="signal peptide" evidence="1">
    <location>
        <begin position="1"/>
        <end position="20"/>
    </location>
</feature>
<dbReference type="Proteomes" id="UP001210231">
    <property type="component" value="Unassembled WGS sequence"/>
</dbReference>